<comment type="caution">
    <text evidence="3">The sequence shown here is derived from an EMBL/GenBank/DDBJ whole genome shotgun (WGS) entry which is preliminary data.</text>
</comment>
<name>A0A0R2FDR2_9LACO</name>
<reference evidence="3 4" key="1">
    <citation type="journal article" date="2015" name="Genome Announc.">
        <title>Expanding the biotechnology potential of lactobacilli through comparative genomics of 213 strains and associated genera.</title>
        <authorList>
            <person name="Sun Z."/>
            <person name="Harris H.M."/>
            <person name="McCann A."/>
            <person name="Guo C."/>
            <person name="Argimon S."/>
            <person name="Zhang W."/>
            <person name="Yang X."/>
            <person name="Jeffery I.B."/>
            <person name="Cooney J.C."/>
            <person name="Kagawa T.F."/>
            <person name="Liu W."/>
            <person name="Song Y."/>
            <person name="Salvetti E."/>
            <person name="Wrobel A."/>
            <person name="Rasinkangas P."/>
            <person name="Parkhill J."/>
            <person name="Rea M.C."/>
            <person name="O'Sullivan O."/>
            <person name="Ritari J."/>
            <person name="Douillard F.P."/>
            <person name="Paul Ross R."/>
            <person name="Yang R."/>
            <person name="Briner A.E."/>
            <person name="Felis G.E."/>
            <person name="de Vos W.M."/>
            <person name="Barrangou R."/>
            <person name="Klaenhammer T.R."/>
            <person name="Caufield P.W."/>
            <person name="Cui Y."/>
            <person name="Zhang H."/>
            <person name="O'Toole P.W."/>
        </authorList>
    </citation>
    <scope>NUCLEOTIDE SEQUENCE [LARGE SCALE GENOMIC DNA]</scope>
    <source>
        <strain evidence="3 4">DSM 23365</strain>
    </source>
</reference>
<gene>
    <name evidence="3" type="ORF">FD14_GL002217</name>
</gene>
<organism evidence="3 4">
    <name type="scientific">Secundilactobacillus similis DSM 23365 = JCM 2765</name>
    <dbReference type="NCBI Taxonomy" id="1423804"/>
    <lineage>
        <taxon>Bacteria</taxon>
        <taxon>Bacillati</taxon>
        <taxon>Bacillota</taxon>
        <taxon>Bacilli</taxon>
        <taxon>Lactobacillales</taxon>
        <taxon>Lactobacillaceae</taxon>
        <taxon>Secundilactobacillus</taxon>
    </lineage>
</organism>
<accession>A0A0R2FDR2</accession>
<keyword evidence="2" id="KW-0472">Membrane</keyword>
<sequence>MANRQENDHSDNATDSSLSRSAYRAQQRRAQDDFEKRDRERLRAETRYAKQHDTTDVAGTATEAKINRLKHRLNLAILGLSVGIVIVFLVLFFVEF</sequence>
<feature type="compositionally biased region" description="Basic and acidic residues" evidence="1">
    <location>
        <begin position="1"/>
        <end position="12"/>
    </location>
</feature>
<dbReference type="Proteomes" id="UP000051442">
    <property type="component" value="Unassembled WGS sequence"/>
</dbReference>
<dbReference type="EMBL" id="AYZM01000036">
    <property type="protein sequence ID" value="KRN26318.1"/>
    <property type="molecule type" value="Genomic_DNA"/>
</dbReference>
<feature type="region of interest" description="Disordered" evidence="1">
    <location>
        <begin position="1"/>
        <end position="41"/>
    </location>
</feature>
<feature type="compositionally biased region" description="Low complexity" evidence="1">
    <location>
        <begin position="16"/>
        <end position="25"/>
    </location>
</feature>
<keyword evidence="2" id="KW-1133">Transmembrane helix</keyword>
<feature type="compositionally biased region" description="Basic and acidic residues" evidence="1">
    <location>
        <begin position="29"/>
        <end position="41"/>
    </location>
</feature>
<dbReference type="RefSeq" id="WP_054736858.1">
    <property type="nucleotide sequence ID" value="NZ_AYZM01000036.1"/>
</dbReference>
<feature type="transmembrane region" description="Helical" evidence="2">
    <location>
        <begin position="75"/>
        <end position="94"/>
    </location>
</feature>
<keyword evidence="2" id="KW-0812">Transmembrane</keyword>
<keyword evidence="4" id="KW-1185">Reference proteome</keyword>
<dbReference type="AlphaFoldDB" id="A0A0R2FDR2"/>
<evidence type="ECO:0000256" key="1">
    <source>
        <dbReference type="SAM" id="MobiDB-lite"/>
    </source>
</evidence>
<dbReference type="PATRIC" id="fig|1423804.4.peg.2407"/>
<evidence type="ECO:0000313" key="4">
    <source>
        <dbReference type="Proteomes" id="UP000051442"/>
    </source>
</evidence>
<protein>
    <submittedName>
        <fullName evidence="3">Uncharacterized protein</fullName>
    </submittedName>
</protein>
<evidence type="ECO:0000256" key="2">
    <source>
        <dbReference type="SAM" id="Phobius"/>
    </source>
</evidence>
<dbReference type="STRING" id="1423804.FD14_GL002217"/>
<proteinExistence type="predicted"/>
<evidence type="ECO:0000313" key="3">
    <source>
        <dbReference type="EMBL" id="KRN26318.1"/>
    </source>
</evidence>